<reference evidence="1 2" key="2">
    <citation type="journal article" date="2022" name="Mol. Ecol. Resour.">
        <title>The genomes of chicory, endive, great burdock and yacon provide insights into Asteraceae paleo-polyploidization history and plant inulin production.</title>
        <authorList>
            <person name="Fan W."/>
            <person name="Wang S."/>
            <person name="Wang H."/>
            <person name="Wang A."/>
            <person name="Jiang F."/>
            <person name="Liu H."/>
            <person name="Zhao H."/>
            <person name="Xu D."/>
            <person name="Zhang Y."/>
        </authorList>
    </citation>
    <scope>NUCLEOTIDE SEQUENCE [LARGE SCALE GENOMIC DNA]</scope>
    <source>
        <strain evidence="2">cv. Yunnan</strain>
        <tissue evidence="1">Leaves</tissue>
    </source>
</reference>
<accession>A0ACB9DEN5</accession>
<keyword evidence="2" id="KW-1185">Reference proteome</keyword>
<proteinExistence type="predicted"/>
<sequence>MRQRRWLELVKDYDCEILYHPRKANVVANALSHKEEHHPIRVKAYKLMITPDFMSQLRDAQIEALKGENIKKERIVDQEKFLEENEYKVKTRFGRMWMPRSGEFRLKILDEAHKSRYSIHPGTTKMYQDLRKDYWWPGMKFDIMKYIAKCLICLQVKAEHQKPYGRLQPLEIPEWKWEHLTMDLITKLPKTARGYDTIWVVLDRLTKSAHFLAIRETYSSKKLFIHQRDCFKAWSASLDCL</sequence>
<name>A0ACB9DEN5_9ASTR</name>
<dbReference type="EMBL" id="CM042036">
    <property type="protein sequence ID" value="KAI3744946.1"/>
    <property type="molecule type" value="Genomic_DNA"/>
</dbReference>
<evidence type="ECO:0000313" key="1">
    <source>
        <dbReference type="EMBL" id="KAI3744946.1"/>
    </source>
</evidence>
<evidence type="ECO:0000313" key="2">
    <source>
        <dbReference type="Proteomes" id="UP001056120"/>
    </source>
</evidence>
<gene>
    <name evidence="1" type="ORF">L1987_58044</name>
</gene>
<organism evidence="1 2">
    <name type="scientific">Smallanthus sonchifolius</name>
    <dbReference type="NCBI Taxonomy" id="185202"/>
    <lineage>
        <taxon>Eukaryota</taxon>
        <taxon>Viridiplantae</taxon>
        <taxon>Streptophyta</taxon>
        <taxon>Embryophyta</taxon>
        <taxon>Tracheophyta</taxon>
        <taxon>Spermatophyta</taxon>
        <taxon>Magnoliopsida</taxon>
        <taxon>eudicotyledons</taxon>
        <taxon>Gunneridae</taxon>
        <taxon>Pentapetalae</taxon>
        <taxon>asterids</taxon>
        <taxon>campanulids</taxon>
        <taxon>Asterales</taxon>
        <taxon>Asteraceae</taxon>
        <taxon>Asteroideae</taxon>
        <taxon>Heliantheae alliance</taxon>
        <taxon>Millerieae</taxon>
        <taxon>Smallanthus</taxon>
    </lineage>
</organism>
<protein>
    <submittedName>
        <fullName evidence="1">Uncharacterized protein</fullName>
    </submittedName>
</protein>
<dbReference type="Proteomes" id="UP001056120">
    <property type="component" value="Linkage Group LG19"/>
</dbReference>
<reference evidence="2" key="1">
    <citation type="journal article" date="2022" name="Mol. Ecol. Resour.">
        <title>The genomes of chicory, endive, great burdock and yacon provide insights into Asteraceae palaeo-polyploidization history and plant inulin production.</title>
        <authorList>
            <person name="Fan W."/>
            <person name="Wang S."/>
            <person name="Wang H."/>
            <person name="Wang A."/>
            <person name="Jiang F."/>
            <person name="Liu H."/>
            <person name="Zhao H."/>
            <person name="Xu D."/>
            <person name="Zhang Y."/>
        </authorList>
    </citation>
    <scope>NUCLEOTIDE SEQUENCE [LARGE SCALE GENOMIC DNA]</scope>
    <source>
        <strain evidence="2">cv. Yunnan</strain>
    </source>
</reference>
<comment type="caution">
    <text evidence="1">The sequence shown here is derived from an EMBL/GenBank/DDBJ whole genome shotgun (WGS) entry which is preliminary data.</text>
</comment>